<keyword evidence="3" id="KW-1185">Reference proteome</keyword>
<reference evidence="2" key="1">
    <citation type="journal article" date="2010" name="Science">
        <title>Plasticity of animal genome architecture unmasked by rapid evolution of a pelagic tunicate.</title>
        <authorList>
            <person name="Denoeud F."/>
            <person name="Henriet S."/>
            <person name="Mungpakdee S."/>
            <person name="Aury J.M."/>
            <person name="Da Silva C."/>
            <person name="Brinkmann H."/>
            <person name="Mikhaleva J."/>
            <person name="Olsen L.C."/>
            <person name="Jubin C."/>
            <person name="Canestro C."/>
            <person name="Bouquet J.M."/>
            <person name="Danks G."/>
            <person name="Poulain J."/>
            <person name="Campsteijn C."/>
            <person name="Adamski M."/>
            <person name="Cross I."/>
            <person name="Yadetie F."/>
            <person name="Muffato M."/>
            <person name="Louis A."/>
            <person name="Butcher S."/>
            <person name="Tsagkogeorga G."/>
            <person name="Konrad A."/>
            <person name="Singh S."/>
            <person name="Jensen M.F."/>
            <person name="Cong E.H."/>
            <person name="Eikeseth-Otteraa H."/>
            <person name="Noel B."/>
            <person name="Anthouard V."/>
            <person name="Porcel B.M."/>
            <person name="Kachouri-Lafond R."/>
            <person name="Nishino A."/>
            <person name="Ugolini M."/>
            <person name="Chourrout P."/>
            <person name="Nishida H."/>
            <person name="Aasland R."/>
            <person name="Huzurbazar S."/>
            <person name="Westhof E."/>
            <person name="Delsuc F."/>
            <person name="Lehrach H."/>
            <person name="Reinhardt R."/>
            <person name="Weissenbach J."/>
            <person name="Roy S.W."/>
            <person name="Artiguenave F."/>
            <person name="Postlethwait J.H."/>
            <person name="Manak J.R."/>
            <person name="Thompson E.M."/>
            <person name="Jaillon O."/>
            <person name="Du Pasquier L."/>
            <person name="Boudinot P."/>
            <person name="Liberles D.A."/>
            <person name="Volff J.N."/>
            <person name="Philippe H."/>
            <person name="Lenhard B."/>
            <person name="Roest Crollius H."/>
            <person name="Wincker P."/>
            <person name="Chourrout D."/>
        </authorList>
    </citation>
    <scope>NUCLEOTIDE SEQUENCE [LARGE SCALE GENOMIC DNA]</scope>
</reference>
<proteinExistence type="predicted"/>
<evidence type="ECO:0000256" key="1">
    <source>
        <dbReference type="SAM" id="MobiDB-lite"/>
    </source>
</evidence>
<dbReference type="InParanoid" id="E4X2C3"/>
<feature type="compositionally biased region" description="Basic residues" evidence="1">
    <location>
        <begin position="359"/>
        <end position="368"/>
    </location>
</feature>
<evidence type="ECO:0000313" key="2">
    <source>
        <dbReference type="EMBL" id="CBY07365.1"/>
    </source>
</evidence>
<sequence length="374" mass="42386">MVNAFSEESSFEQGEEASSGGAEGYSLPVAIRRARKTEEEKKRQEALKKTLMEGASPAKFCDALNSVQFIRTETTKDSGADLFIKAVTKIGRDLDKINRAYLTELNPFQNASTIVQFEIALAVANTKLLEHMLALPQGFEYSRWRIELVYKRSMTNPTIDGIWMRLFFTARTWNSAGDYYLEKGKNFNTDWVIEKNVESIDKVFAKAGCKGLKPPAIPKALLEHPNWGKYVSDLTSPWKNIRKIIKEIKSTLTDMGKKSLSDLVDINENERLACSLCGLWGTSDVQNNTVVVLTPQGSLKSFNLDPKRKTAADCPLPQWAKDVFITMHRSGQRSGNRQQQNNNKRGRQDSFPRGNNNNRGHRGNKRRRQNFDQN</sequence>
<gene>
    <name evidence="2" type="ORF">GSOID_T00017033001</name>
</gene>
<evidence type="ECO:0000313" key="3">
    <source>
        <dbReference type="Proteomes" id="UP000001307"/>
    </source>
</evidence>
<feature type="region of interest" description="Disordered" evidence="1">
    <location>
        <begin position="330"/>
        <end position="374"/>
    </location>
</feature>
<protein>
    <submittedName>
        <fullName evidence="2">Uncharacterized protein</fullName>
    </submittedName>
</protein>
<feature type="compositionally biased region" description="Low complexity" evidence="1">
    <location>
        <begin position="16"/>
        <end position="26"/>
    </location>
</feature>
<dbReference type="AlphaFoldDB" id="E4X2C3"/>
<dbReference type="EMBL" id="FN653022">
    <property type="protein sequence ID" value="CBY07365.1"/>
    <property type="molecule type" value="Genomic_DNA"/>
</dbReference>
<name>E4X2C3_OIKDI</name>
<feature type="compositionally biased region" description="Low complexity" evidence="1">
    <location>
        <begin position="332"/>
        <end position="343"/>
    </location>
</feature>
<accession>E4X2C3</accession>
<dbReference type="Proteomes" id="UP000001307">
    <property type="component" value="Unassembled WGS sequence"/>
</dbReference>
<feature type="region of interest" description="Disordered" evidence="1">
    <location>
        <begin position="1"/>
        <end position="26"/>
    </location>
</feature>
<organism evidence="2">
    <name type="scientific">Oikopleura dioica</name>
    <name type="common">Tunicate</name>
    <dbReference type="NCBI Taxonomy" id="34765"/>
    <lineage>
        <taxon>Eukaryota</taxon>
        <taxon>Metazoa</taxon>
        <taxon>Chordata</taxon>
        <taxon>Tunicata</taxon>
        <taxon>Appendicularia</taxon>
        <taxon>Copelata</taxon>
        <taxon>Oikopleuridae</taxon>
        <taxon>Oikopleura</taxon>
    </lineage>
</organism>